<dbReference type="CDD" id="cd05276">
    <property type="entry name" value="p53_inducible_oxidoreductase"/>
    <property type="match status" value="1"/>
</dbReference>
<dbReference type="GO" id="GO:0070402">
    <property type="term" value="F:NADPH binding"/>
    <property type="evidence" value="ECO:0007669"/>
    <property type="project" value="TreeGrafter"/>
</dbReference>
<evidence type="ECO:0000313" key="4">
    <source>
        <dbReference type="EMBL" id="PZR10235.1"/>
    </source>
</evidence>
<dbReference type="SMART" id="SM00829">
    <property type="entry name" value="PKS_ER"/>
    <property type="match status" value="1"/>
</dbReference>
<reference evidence="4 5" key="1">
    <citation type="submission" date="2017-08" db="EMBL/GenBank/DDBJ databases">
        <title>Infants hospitalized years apart are colonized by the same room-sourced microbial strains.</title>
        <authorList>
            <person name="Brooks B."/>
            <person name="Olm M.R."/>
            <person name="Firek B.A."/>
            <person name="Baker R."/>
            <person name="Thomas B.C."/>
            <person name="Morowitz M.J."/>
            <person name="Banfield J.F."/>
        </authorList>
    </citation>
    <scope>NUCLEOTIDE SEQUENCE [LARGE SCALE GENOMIC DNA]</scope>
    <source>
        <strain evidence="4">S2_003_000_R2_14</strain>
    </source>
</reference>
<dbReference type="InterPro" id="IPR013154">
    <property type="entry name" value="ADH-like_N"/>
</dbReference>
<dbReference type="InterPro" id="IPR020843">
    <property type="entry name" value="ER"/>
</dbReference>
<dbReference type="SUPFAM" id="SSF50129">
    <property type="entry name" value="GroES-like"/>
    <property type="match status" value="1"/>
</dbReference>
<accession>A0A2W5TFN6</accession>
<evidence type="ECO:0000256" key="2">
    <source>
        <dbReference type="ARBA" id="ARBA00023002"/>
    </source>
</evidence>
<dbReference type="InterPro" id="IPR036291">
    <property type="entry name" value="NAD(P)-bd_dom_sf"/>
</dbReference>
<dbReference type="Pfam" id="PF00107">
    <property type="entry name" value="ADH_zinc_N"/>
    <property type="match status" value="1"/>
</dbReference>
<name>A0A2W5TFN6_9BACT</name>
<dbReference type="InterPro" id="IPR014189">
    <property type="entry name" value="Quinone_OxRdtase_PIG3"/>
</dbReference>
<gene>
    <name evidence="4" type="ORF">DI536_20645</name>
</gene>
<feature type="domain" description="Enoyl reductase (ER)" evidence="3">
    <location>
        <begin position="10"/>
        <end position="318"/>
    </location>
</feature>
<dbReference type="GO" id="GO:0016651">
    <property type="term" value="F:oxidoreductase activity, acting on NAD(P)H"/>
    <property type="evidence" value="ECO:0007669"/>
    <property type="project" value="TreeGrafter"/>
</dbReference>
<dbReference type="Proteomes" id="UP000249061">
    <property type="component" value="Unassembled WGS sequence"/>
</dbReference>
<dbReference type="PANTHER" id="PTHR48106:SF18">
    <property type="entry name" value="QUINONE OXIDOREDUCTASE PIG3"/>
    <property type="match status" value="1"/>
</dbReference>
<keyword evidence="1" id="KW-0521">NADP</keyword>
<dbReference type="EMBL" id="QFQP01000018">
    <property type="protein sequence ID" value="PZR10235.1"/>
    <property type="molecule type" value="Genomic_DNA"/>
</dbReference>
<dbReference type="Gene3D" id="3.90.180.10">
    <property type="entry name" value="Medium-chain alcohol dehydrogenases, catalytic domain"/>
    <property type="match status" value="1"/>
</dbReference>
<proteinExistence type="predicted"/>
<comment type="caution">
    <text evidence="4">The sequence shown here is derived from an EMBL/GenBank/DDBJ whole genome shotgun (WGS) entry which is preliminary data.</text>
</comment>
<evidence type="ECO:0000256" key="1">
    <source>
        <dbReference type="ARBA" id="ARBA00022857"/>
    </source>
</evidence>
<keyword evidence="2" id="KW-0560">Oxidoreductase</keyword>
<dbReference type="InterPro" id="IPR011032">
    <property type="entry name" value="GroES-like_sf"/>
</dbReference>
<sequence length="320" mass="33491">MKAVVTDFEGPEHVKVLERPAPTPGPDEIAVSVRASALNRADLLQTMGLYPAPAGVSAEIPGLEYAGEVAAVGARVTRWKVGDRVMGLVAGGAWAETLVIHEREAIAIPASLSFTDAAALPEAFATAFDALVLQAGMTQGSRVLIHAVASGVGTAALQLCRLYGATAIGTGRQPEKLERAKKLGLGHAILVKDAQFAAEVKPGVDIALDLVGGDYVPETIEALAPKGTLMLVGLVAGATTDVPLRKILGKRLRVIGTTLRARALEEKIVVARAFEDKLVPHFASGALKPIVDDVLPMNDIVPALKRLASNDSFGKLVLTW</sequence>
<dbReference type="Gene3D" id="3.40.50.720">
    <property type="entry name" value="NAD(P)-binding Rossmann-like Domain"/>
    <property type="match status" value="1"/>
</dbReference>
<dbReference type="PANTHER" id="PTHR48106">
    <property type="entry name" value="QUINONE OXIDOREDUCTASE PIG3-RELATED"/>
    <property type="match status" value="1"/>
</dbReference>
<dbReference type="InterPro" id="IPR013149">
    <property type="entry name" value="ADH-like_C"/>
</dbReference>
<evidence type="ECO:0000259" key="3">
    <source>
        <dbReference type="SMART" id="SM00829"/>
    </source>
</evidence>
<evidence type="ECO:0000313" key="5">
    <source>
        <dbReference type="Proteomes" id="UP000249061"/>
    </source>
</evidence>
<dbReference type="Pfam" id="PF08240">
    <property type="entry name" value="ADH_N"/>
    <property type="match status" value="1"/>
</dbReference>
<organism evidence="4 5">
    <name type="scientific">Archangium gephyra</name>
    <dbReference type="NCBI Taxonomy" id="48"/>
    <lineage>
        <taxon>Bacteria</taxon>
        <taxon>Pseudomonadati</taxon>
        <taxon>Myxococcota</taxon>
        <taxon>Myxococcia</taxon>
        <taxon>Myxococcales</taxon>
        <taxon>Cystobacterineae</taxon>
        <taxon>Archangiaceae</taxon>
        <taxon>Archangium</taxon>
    </lineage>
</organism>
<dbReference type="NCBIfam" id="TIGR02824">
    <property type="entry name" value="quinone_pig3"/>
    <property type="match status" value="1"/>
</dbReference>
<dbReference type="SUPFAM" id="SSF51735">
    <property type="entry name" value="NAD(P)-binding Rossmann-fold domains"/>
    <property type="match status" value="1"/>
</dbReference>
<dbReference type="AlphaFoldDB" id="A0A2W5TFN6"/>
<protein>
    <submittedName>
        <fullName evidence="4">NAD(P)H-quinone oxidoreductase</fullName>
    </submittedName>
</protein>